<gene>
    <name evidence="1" type="ORF">I7I52_10263</name>
</gene>
<accession>A0A8H7YZ28</accession>
<sequence length="79" mass="8928">MNGQGFEKLPYRHETSKASVETRTRLRCLYRQAKGASHGKPLSVFFPGFLDRHTAEICAERGHPLIDHSVECDGDRTDV</sequence>
<protein>
    <submittedName>
        <fullName evidence="1">Uncharacterized protein</fullName>
    </submittedName>
</protein>
<reference evidence="1 2" key="1">
    <citation type="submission" date="2021-01" db="EMBL/GenBank/DDBJ databases">
        <title>Chromosome-level genome assembly of a human fungal pathogen reveals clustering of transcriptionally co-regulated genes.</title>
        <authorList>
            <person name="Voorhies M."/>
            <person name="Cohen S."/>
            <person name="Shea T.P."/>
            <person name="Petrus S."/>
            <person name="Munoz J.F."/>
            <person name="Poplawski S."/>
            <person name="Goldman W.E."/>
            <person name="Michael T."/>
            <person name="Cuomo C.A."/>
            <person name="Sil A."/>
            <person name="Beyhan S."/>
        </authorList>
    </citation>
    <scope>NUCLEOTIDE SEQUENCE [LARGE SCALE GENOMIC DNA]</scope>
    <source>
        <strain evidence="1 2">G184AR</strain>
    </source>
</reference>
<dbReference type="EMBL" id="JAEVHI010000002">
    <property type="protein sequence ID" value="KAG5299826.1"/>
    <property type="molecule type" value="Genomic_DNA"/>
</dbReference>
<dbReference type="Proteomes" id="UP000670092">
    <property type="component" value="Unassembled WGS sequence"/>
</dbReference>
<evidence type="ECO:0000313" key="2">
    <source>
        <dbReference type="Proteomes" id="UP000670092"/>
    </source>
</evidence>
<comment type="caution">
    <text evidence="1">The sequence shown here is derived from an EMBL/GenBank/DDBJ whole genome shotgun (WGS) entry which is preliminary data.</text>
</comment>
<organism evidence="1 2">
    <name type="scientific">Ajellomyces capsulatus</name>
    <name type="common">Darling's disease fungus</name>
    <name type="synonym">Histoplasma capsulatum</name>
    <dbReference type="NCBI Taxonomy" id="5037"/>
    <lineage>
        <taxon>Eukaryota</taxon>
        <taxon>Fungi</taxon>
        <taxon>Dikarya</taxon>
        <taxon>Ascomycota</taxon>
        <taxon>Pezizomycotina</taxon>
        <taxon>Eurotiomycetes</taxon>
        <taxon>Eurotiomycetidae</taxon>
        <taxon>Onygenales</taxon>
        <taxon>Ajellomycetaceae</taxon>
        <taxon>Histoplasma</taxon>
    </lineage>
</organism>
<evidence type="ECO:0000313" key="1">
    <source>
        <dbReference type="EMBL" id="KAG5299826.1"/>
    </source>
</evidence>
<name>A0A8H7YZ28_AJECA</name>
<dbReference type="VEuPathDB" id="FungiDB:I7I52_10263"/>
<dbReference type="AlphaFoldDB" id="A0A8H7YZ28"/>
<proteinExistence type="predicted"/>